<reference evidence="3 4" key="1">
    <citation type="journal article" date="2015" name="Genome Announc.">
        <title>Genome Sequence of a Sulfate-Reducing Thermophilic Bacterium, Thermodesulfobacterium commune DSM 2178T (Phylum Thermodesulfobacteria).</title>
        <authorList>
            <person name="Bhatnagar S."/>
            <person name="Badger J.H."/>
            <person name="Madupu R."/>
            <person name="Khouri H.M."/>
            <person name="O'Connor E.M."/>
            <person name="Robb F.T."/>
            <person name="Ward N.L."/>
            <person name="Eisen J.A."/>
        </authorList>
    </citation>
    <scope>NUCLEOTIDE SEQUENCE [LARGE SCALE GENOMIC DNA]</scope>
    <source>
        <strain evidence="3 4">DSM 2178</strain>
    </source>
</reference>
<name>A0A075WSL6_9BACT</name>
<evidence type="ECO:0000313" key="4">
    <source>
        <dbReference type="Proteomes" id="UP000028481"/>
    </source>
</evidence>
<gene>
    <name evidence="3" type="ORF">HL41_03135</name>
</gene>
<evidence type="ECO:0000313" key="3">
    <source>
        <dbReference type="EMBL" id="AIH03861.1"/>
    </source>
</evidence>
<evidence type="ECO:0000256" key="2">
    <source>
        <dbReference type="HAMAP-Rule" id="MF_00055"/>
    </source>
</evidence>
<sequence length="268" mass="28987">MKREPAVAGYFYSNNPKELKAHLAELIKFSEPKISAKGIVVPHAGYFYSGAVAGAVYGKIIPPDIAVILGPNHTGMGKPIAIFNGTSFITPLGEAKVNKTFVSRLLELCPLVSEDLLAHAHEHSIEVQVPFLQYLNPGIEIVAICLRWISLKEIREVGEALAKTIQLFPEKKILIVASSDFSHYVPHGTAKHKDSLAINEILSLSEEALIRTVKENNISMCGVIPVAIAIVACKELGATHGELIAYATSGDIIRDYSSVVGYGGIILY</sequence>
<keyword evidence="4" id="KW-1185">Reference proteome</keyword>
<dbReference type="Pfam" id="PF01875">
    <property type="entry name" value="Memo"/>
    <property type="match status" value="1"/>
</dbReference>
<protein>
    <recommendedName>
        <fullName evidence="2">MEMO1 family protein HL41_03135</fullName>
    </recommendedName>
</protein>
<dbReference type="CDD" id="cd07361">
    <property type="entry name" value="MEMO_like"/>
    <property type="match status" value="1"/>
</dbReference>
<dbReference type="STRING" id="289377.HL41_03135"/>
<dbReference type="HOGENOM" id="CLU_038085_2_0_0"/>
<dbReference type="NCBIfam" id="TIGR04336">
    <property type="entry name" value="AmmeMemoSam_B"/>
    <property type="match status" value="1"/>
</dbReference>
<dbReference type="InterPro" id="IPR002737">
    <property type="entry name" value="MEMO1_fam"/>
</dbReference>
<dbReference type="OrthoDB" id="9785549at2"/>
<dbReference type="PaxDb" id="289377-HL41_03135"/>
<dbReference type="KEGG" id="tcm:HL41_03135"/>
<dbReference type="eggNOG" id="COG1355">
    <property type="taxonomic scope" value="Bacteria"/>
</dbReference>
<proteinExistence type="inferred from homology"/>
<dbReference type="AlphaFoldDB" id="A0A075WSL6"/>
<organism evidence="3 4">
    <name type="scientific">Thermodesulfobacterium commune DSM 2178</name>
    <dbReference type="NCBI Taxonomy" id="289377"/>
    <lineage>
        <taxon>Bacteria</taxon>
        <taxon>Pseudomonadati</taxon>
        <taxon>Thermodesulfobacteriota</taxon>
        <taxon>Thermodesulfobacteria</taxon>
        <taxon>Thermodesulfobacteriales</taxon>
        <taxon>Thermodesulfobacteriaceae</taxon>
        <taxon>Thermodesulfobacterium</taxon>
    </lineage>
</organism>
<dbReference type="PANTHER" id="PTHR11060:SF0">
    <property type="entry name" value="PROTEIN MEMO1"/>
    <property type="match status" value="1"/>
</dbReference>
<dbReference type="HAMAP" id="MF_00055">
    <property type="entry name" value="MEMO1"/>
    <property type="match status" value="1"/>
</dbReference>
<evidence type="ECO:0000256" key="1">
    <source>
        <dbReference type="ARBA" id="ARBA00006315"/>
    </source>
</evidence>
<dbReference type="Proteomes" id="UP000028481">
    <property type="component" value="Chromosome"/>
</dbReference>
<dbReference type="RefSeq" id="WP_038061864.1">
    <property type="nucleotide sequence ID" value="NZ_CP008796.1"/>
</dbReference>
<dbReference type="PANTHER" id="PTHR11060">
    <property type="entry name" value="PROTEIN MEMO1"/>
    <property type="match status" value="1"/>
</dbReference>
<accession>A0A075WSL6</accession>
<dbReference type="SUPFAM" id="SSF53213">
    <property type="entry name" value="LigB-like"/>
    <property type="match status" value="1"/>
</dbReference>
<dbReference type="Gene3D" id="3.40.830.10">
    <property type="entry name" value="LigB-like"/>
    <property type="match status" value="1"/>
</dbReference>
<comment type="similarity">
    <text evidence="1 2">Belongs to the MEMO1 family.</text>
</comment>
<dbReference type="EMBL" id="CP008796">
    <property type="protein sequence ID" value="AIH03861.1"/>
    <property type="molecule type" value="Genomic_DNA"/>
</dbReference>